<keyword evidence="3" id="KW-1185">Reference proteome</keyword>
<feature type="signal peptide" evidence="1">
    <location>
        <begin position="1"/>
        <end position="17"/>
    </location>
</feature>
<accession>A0ABW3C8D9</accession>
<dbReference type="InterPro" id="IPR036909">
    <property type="entry name" value="Cyt_c-like_dom_sf"/>
</dbReference>
<protein>
    <submittedName>
        <fullName evidence="2">C-type cytochrome</fullName>
    </submittedName>
</protein>
<evidence type="ECO:0000313" key="2">
    <source>
        <dbReference type="EMBL" id="MFD0850248.1"/>
    </source>
</evidence>
<name>A0ABW3C8D9_SPHXN</name>
<keyword evidence="1" id="KW-0732">Signal</keyword>
<evidence type="ECO:0000313" key="3">
    <source>
        <dbReference type="Proteomes" id="UP001597124"/>
    </source>
</evidence>
<dbReference type="RefSeq" id="WP_381494205.1">
    <property type="nucleotide sequence ID" value="NZ_JBHTIK010000015.1"/>
</dbReference>
<gene>
    <name evidence="2" type="ORF">ACFQ00_18075</name>
</gene>
<sequence>MIARALLAAGLIGGLTAAGVAAVGVENAARARSNYMLKCQGCHRPDGGETVGSTPALKDFMSKFLSVEGGREYLVRVPGVALSPLSDKELAELLNWSLATFDPANMPADFKPYTAAEMAALRKRPLRTDAAAARAVVVARMNEQQGQGGNKQ</sequence>
<dbReference type="EMBL" id="JBHTIK010000015">
    <property type="protein sequence ID" value="MFD0850248.1"/>
    <property type="molecule type" value="Genomic_DNA"/>
</dbReference>
<dbReference type="Gene3D" id="1.10.760.10">
    <property type="entry name" value="Cytochrome c-like domain"/>
    <property type="match status" value="1"/>
</dbReference>
<feature type="chain" id="PRO_5046204025" evidence="1">
    <location>
        <begin position="18"/>
        <end position="152"/>
    </location>
</feature>
<reference evidence="3" key="1">
    <citation type="journal article" date="2019" name="Int. J. Syst. Evol. Microbiol.">
        <title>The Global Catalogue of Microorganisms (GCM) 10K type strain sequencing project: providing services to taxonomists for standard genome sequencing and annotation.</title>
        <authorList>
            <consortium name="The Broad Institute Genomics Platform"/>
            <consortium name="The Broad Institute Genome Sequencing Center for Infectious Disease"/>
            <person name="Wu L."/>
            <person name="Ma J."/>
        </authorList>
    </citation>
    <scope>NUCLEOTIDE SEQUENCE [LARGE SCALE GENOMIC DNA]</scope>
    <source>
        <strain evidence="3">CCUG 52537</strain>
    </source>
</reference>
<organism evidence="2 3">
    <name type="scientific">Sphingosinicella xenopeptidilytica</name>
    <dbReference type="NCBI Taxonomy" id="364098"/>
    <lineage>
        <taxon>Bacteria</taxon>
        <taxon>Pseudomonadati</taxon>
        <taxon>Pseudomonadota</taxon>
        <taxon>Alphaproteobacteria</taxon>
        <taxon>Sphingomonadales</taxon>
        <taxon>Sphingosinicellaceae</taxon>
        <taxon>Sphingosinicella</taxon>
    </lineage>
</organism>
<comment type="caution">
    <text evidence="2">The sequence shown here is derived from an EMBL/GenBank/DDBJ whole genome shotgun (WGS) entry which is preliminary data.</text>
</comment>
<dbReference type="SUPFAM" id="SSF46626">
    <property type="entry name" value="Cytochrome c"/>
    <property type="match status" value="1"/>
</dbReference>
<evidence type="ECO:0000256" key="1">
    <source>
        <dbReference type="SAM" id="SignalP"/>
    </source>
</evidence>
<dbReference type="Proteomes" id="UP001597124">
    <property type="component" value="Unassembled WGS sequence"/>
</dbReference>
<proteinExistence type="predicted"/>